<dbReference type="PROSITE" id="PS51194">
    <property type="entry name" value="HELICASE_CTER"/>
    <property type="match status" value="1"/>
</dbReference>
<sequence length="861" mass="91851">MSAAPHLCVAVFSAGWNDDIRSLSFPKAPFSHLVMSLPLSPFPVAAISRGLPIADAYDDIAQALSTQRGCIIQAPPGTGKTTVVPLLVANCVAEQHTSGKVVVVAPKRVAVTTAARHVTDLCCSAATEATTAYPSMVGYAVRGDSRRGTHIEFVTPGVLLQMLAADPSLTGIAAVIVDEVHERTLAIDLIVAMLSDLFQLRDDLLLVAMSATVDTSALASLLGLPVVVTTAPIHELTITYAPPPAHIIRTALSREMLAHMVDVTVQAVATYPGSVLVFLPSRAAVTTVAAMLRERVAATLPVYSLHGGMTAAEQDAALHDAQRRIVVATNIAESSITVPGVRTVVDSGLVRVPKRDHLRGMNGLVTTTAAKEEITQRAGRAGREAAGQVIRCWPARETASLPATRPPEILACDLSAAMLQAACWSNQGLAGLSLLDPPPVRAAEQAIATLRDLGAVQQSANGTLTVTPLGRRLSQLPVDPHLGCALLRYGAAAAPMVAALLLDISGELPPHSHQHSAAVAKEHSRETHRLARLAGKQQSGTPTPGAVVATAFPALVGYRVDDEQYLLASGTRARCTIVPGSQWIAAGSVRLVQGGDRRQPAGEVVVDSASPLTKEILDDLGMVTTEDRLIIDGTTIRAVREQRVGAIVLQTTPISVDEQQCAALLREQVATHGLSIFPFDDTATALRDRMQFAHDHYGSPWPDLRRGVDPAYVEQEIAAIAAGAALSGIPMREILTRLLPWPEAQQFDTLVPPTVTVASGRKIPVDYHGDRPICRVKLQECFGMTETPLIGDMPLQFHLLSPAGRPVAITDNLQRFFQGPYTEVRKELRGRYPKHPWPEHPTVADATALTKQQLQRRSTPH</sequence>
<protein>
    <submittedName>
        <fullName evidence="7">ATP-dependent RNA helicase HrpB</fullName>
        <ecNumber evidence="7">3.6.4.13</ecNumber>
    </submittedName>
</protein>
<dbReference type="InterPro" id="IPR013689">
    <property type="entry name" value="RNA_helicase_ATP-dep_HrpB_C"/>
</dbReference>
<dbReference type="InterPro" id="IPR002464">
    <property type="entry name" value="DNA/RNA_helicase_DEAH_CS"/>
</dbReference>
<keyword evidence="8" id="KW-1185">Reference proteome</keyword>
<dbReference type="PIRSF" id="PIRSF005496">
    <property type="entry name" value="ATP_hel_hrpB"/>
    <property type="match status" value="1"/>
</dbReference>
<dbReference type="Pfam" id="PF00270">
    <property type="entry name" value="DEAD"/>
    <property type="match status" value="1"/>
</dbReference>
<dbReference type="InterPro" id="IPR010225">
    <property type="entry name" value="HrpB"/>
</dbReference>
<keyword evidence="2 7" id="KW-0378">Hydrolase</keyword>
<dbReference type="GO" id="GO:0003676">
    <property type="term" value="F:nucleic acid binding"/>
    <property type="evidence" value="ECO:0007669"/>
    <property type="project" value="InterPro"/>
</dbReference>
<evidence type="ECO:0000256" key="2">
    <source>
        <dbReference type="ARBA" id="ARBA00022801"/>
    </source>
</evidence>
<name>A0A3G6J9G1_9CORY</name>
<evidence type="ECO:0000256" key="4">
    <source>
        <dbReference type="ARBA" id="ARBA00022840"/>
    </source>
</evidence>
<feature type="domain" description="Helicase ATP-binding" evidence="5">
    <location>
        <begin position="61"/>
        <end position="231"/>
    </location>
</feature>
<feature type="domain" description="Helicase C-terminal" evidence="6">
    <location>
        <begin position="263"/>
        <end position="425"/>
    </location>
</feature>
<dbReference type="KEGG" id="ccho:CCHOA_10145"/>
<evidence type="ECO:0000259" key="6">
    <source>
        <dbReference type="PROSITE" id="PS51194"/>
    </source>
</evidence>
<keyword evidence="3 7" id="KW-0347">Helicase</keyword>
<dbReference type="InterPro" id="IPR007502">
    <property type="entry name" value="Helicase-assoc_dom"/>
</dbReference>
<dbReference type="GO" id="GO:0003724">
    <property type="term" value="F:RNA helicase activity"/>
    <property type="evidence" value="ECO:0007669"/>
    <property type="project" value="UniProtKB-EC"/>
</dbReference>
<dbReference type="SMART" id="SM00490">
    <property type="entry name" value="HELICc"/>
    <property type="match status" value="1"/>
</dbReference>
<dbReference type="SMART" id="SM00487">
    <property type="entry name" value="DEXDc"/>
    <property type="match status" value="1"/>
</dbReference>
<dbReference type="PROSITE" id="PS00690">
    <property type="entry name" value="DEAH_ATP_HELICASE"/>
    <property type="match status" value="1"/>
</dbReference>
<dbReference type="InterPro" id="IPR014001">
    <property type="entry name" value="Helicase_ATP-bd"/>
</dbReference>
<evidence type="ECO:0000256" key="3">
    <source>
        <dbReference type="ARBA" id="ARBA00022806"/>
    </source>
</evidence>
<dbReference type="Proteomes" id="UP000269019">
    <property type="component" value="Chromosome"/>
</dbReference>
<dbReference type="Pfam" id="PF08482">
    <property type="entry name" value="HrpB_C"/>
    <property type="match status" value="1"/>
</dbReference>
<dbReference type="InterPro" id="IPR011545">
    <property type="entry name" value="DEAD/DEAH_box_helicase_dom"/>
</dbReference>
<dbReference type="SUPFAM" id="SSF52540">
    <property type="entry name" value="P-loop containing nucleoside triphosphate hydrolases"/>
    <property type="match status" value="1"/>
</dbReference>
<dbReference type="AlphaFoldDB" id="A0A3G6J9G1"/>
<dbReference type="PROSITE" id="PS51192">
    <property type="entry name" value="HELICASE_ATP_BIND_1"/>
    <property type="match status" value="1"/>
</dbReference>
<evidence type="ECO:0000256" key="1">
    <source>
        <dbReference type="ARBA" id="ARBA00022741"/>
    </source>
</evidence>
<keyword evidence="4" id="KW-0067">ATP-binding</keyword>
<accession>A0A3G6J9G1</accession>
<dbReference type="Gene3D" id="1.20.120.1080">
    <property type="match status" value="1"/>
</dbReference>
<reference evidence="7 8" key="1">
    <citation type="submission" date="2018-11" db="EMBL/GenBank/DDBJ databases">
        <authorList>
            <person name="Kleinhagauer T."/>
            <person name="Glaeser S.P."/>
            <person name="Spergser J."/>
            <person name="Ruckert C."/>
            <person name="Kaempfer P."/>
            <person name="Busse H.-J."/>
        </authorList>
    </citation>
    <scope>NUCLEOTIDE SEQUENCE [LARGE SCALE GENOMIC DNA]</scope>
    <source>
        <strain evidence="7 8">200CH</strain>
    </source>
</reference>
<evidence type="ECO:0000313" key="8">
    <source>
        <dbReference type="Proteomes" id="UP000269019"/>
    </source>
</evidence>
<dbReference type="GO" id="GO:0016787">
    <property type="term" value="F:hydrolase activity"/>
    <property type="evidence" value="ECO:0007669"/>
    <property type="project" value="UniProtKB-KW"/>
</dbReference>
<gene>
    <name evidence="7" type="primary">hrpB2</name>
    <name evidence="7" type="ORF">CCHOA_10145</name>
</gene>
<dbReference type="Gene3D" id="3.40.50.300">
    <property type="entry name" value="P-loop containing nucleotide triphosphate hydrolases"/>
    <property type="match status" value="2"/>
</dbReference>
<evidence type="ECO:0000313" key="7">
    <source>
        <dbReference type="EMBL" id="AZA14412.1"/>
    </source>
</evidence>
<dbReference type="PANTHER" id="PTHR43519">
    <property type="entry name" value="ATP-DEPENDENT RNA HELICASE HRPB"/>
    <property type="match status" value="1"/>
</dbReference>
<dbReference type="SMART" id="SM00847">
    <property type="entry name" value="HA2"/>
    <property type="match status" value="1"/>
</dbReference>
<dbReference type="GO" id="GO:0005524">
    <property type="term" value="F:ATP binding"/>
    <property type="evidence" value="ECO:0007669"/>
    <property type="project" value="UniProtKB-KW"/>
</dbReference>
<dbReference type="InterPro" id="IPR027417">
    <property type="entry name" value="P-loop_NTPase"/>
</dbReference>
<dbReference type="CDD" id="cd18791">
    <property type="entry name" value="SF2_C_RHA"/>
    <property type="match status" value="1"/>
</dbReference>
<dbReference type="Pfam" id="PF00271">
    <property type="entry name" value="Helicase_C"/>
    <property type="match status" value="1"/>
</dbReference>
<dbReference type="InterPro" id="IPR001650">
    <property type="entry name" value="Helicase_C-like"/>
</dbReference>
<proteinExistence type="predicted"/>
<organism evidence="7 8">
    <name type="scientific">Corynebacterium choanae</name>
    <dbReference type="NCBI Taxonomy" id="1862358"/>
    <lineage>
        <taxon>Bacteria</taxon>
        <taxon>Bacillati</taxon>
        <taxon>Actinomycetota</taxon>
        <taxon>Actinomycetes</taxon>
        <taxon>Mycobacteriales</taxon>
        <taxon>Corynebacteriaceae</taxon>
        <taxon>Corynebacterium</taxon>
    </lineage>
</organism>
<dbReference type="EMBL" id="CP033896">
    <property type="protein sequence ID" value="AZA14412.1"/>
    <property type="molecule type" value="Genomic_DNA"/>
</dbReference>
<keyword evidence="1" id="KW-0547">Nucleotide-binding</keyword>
<dbReference type="PANTHER" id="PTHR43519:SF1">
    <property type="entry name" value="ATP-DEPENDENT RNA HELICASE HRPB"/>
    <property type="match status" value="1"/>
</dbReference>
<evidence type="ECO:0000259" key="5">
    <source>
        <dbReference type="PROSITE" id="PS51192"/>
    </source>
</evidence>
<dbReference type="EC" id="3.6.4.13" evidence="7"/>